<dbReference type="Gene3D" id="2.40.420.20">
    <property type="match status" value="1"/>
</dbReference>
<dbReference type="PANTHER" id="PTHR32347">
    <property type="entry name" value="EFFLUX SYSTEM COMPONENT YKNX-RELATED"/>
    <property type="match status" value="1"/>
</dbReference>
<feature type="domain" description="Peptidoglycan binding-like" evidence="3">
    <location>
        <begin position="122"/>
        <end position="171"/>
    </location>
</feature>
<keyword evidence="2" id="KW-0175">Coiled coil</keyword>
<comment type="subcellular location">
    <subcellularLocation>
        <location evidence="1">Cell envelope</location>
    </subcellularLocation>
</comment>
<dbReference type="EMBL" id="BAABDQ010000103">
    <property type="protein sequence ID" value="GAA3628070.1"/>
    <property type="molecule type" value="Genomic_DNA"/>
</dbReference>
<accession>A0ABP7AAD7</accession>
<reference evidence="5" key="1">
    <citation type="journal article" date="2019" name="Int. J. Syst. Evol. Microbiol.">
        <title>The Global Catalogue of Microorganisms (GCM) 10K type strain sequencing project: providing services to taxonomists for standard genome sequencing and annotation.</title>
        <authorList>
            <consortium name="The Broad Institute Genomics Platform"/>
            <consortium name="The Broad Institute Genome Sequencing Center for Infectious Disease"/>
            <person name="Wu L."/>
            <person name="Ma J."/>
        </authorList>
    </citation>
    <scope>NUCLEOTIDE SEQUENCE [LARGE SCALE GENOMIC DNA]</scope>
    <source>
        <strain evidence="5">JCM 17326</strain>
    </source>
</reference>
<gene>
    <name evidence="4" type="ORF">GCM10022419_136380</name>
</gene>
<organism evidence="4 5">
    <name type="scientific">Nonomuraea rosea</name>
    <dbReference type="NCBI Taxonomy" id="638574"/>
    <lineage>
        <taxon>Bacteria</taxon>
        <taxon>Bacillati</taxon>
        <taxon>Actinomycetota</taxon>
        <taxon>Actinomycetes</taxon>
        <taxon>Streptosporangiales</taxon>
        <taxon>Streptosporangiaceae</taxon>
        <taxon>Nonomuraea</taxon>
    </lineage>
</organism>
<evidence type="ECO:0000313" key="4">
    <source>
        <dbReference type="EMBL" id="GAA3628070.1"/>
    </source>
</evidence>
<sequence>MSATRWTAALAVAGALAAGGVWVLRADPFAAPAATTTQSTARTGLAQVSKGTLSARTLQNGTLGYAGNHQIVNKAAGTVTELPTVGQVVKAGKVLYRVDGKPVVLLFGAVPIYRSLSWGTDGADVQQLNAALVALGHATKDELDPESDYFGRATYNALRELQDKAGLEESGSLALGQAVFVPARTIRVLKVNAVSGAQTAAGTVVLQASSTARQVTVELNAGRQSQVAAGDKVSITLPDGTTVPGVVSEVGKVATTSDDGTTVEVRIRPTRPKRTGSLDKAPVQVAIVTGTAEDVLSVPVNSLLALAGGGYAVEVVAAGGGHRLVGVTTGLFDDSEGRVEVTGDGLAEGQQIVVPAS</sequence>
<evidence type="ECO:0000256" key="1">
    <source>
        <dbReference type="ARBA" id="ARBA00004196"/>
    </source>
</evidence>
<dbReference type="InterPro" id="IPR036365">
    <property type="entry name" value="PGBD-like_sf"/>
</dbReference>
<proteinExistence type="predicted"/>
<dbReference type="PANTHER" id="PTHR32347:SF27">
    <property type="entry name" value="RND EFFLUX PUMP MEMBRANE FUSION PROTEIN BARREL-SANDWICH DOMAIN-CONTAINING PROTEIN"/>
    <property type="match status" value="1"/>
</dbReference>
<dbReference type="RefSeq" id="WP_345581410.1">
    <property type="nucleotide sequence ID" value="NZ_BAABDQ010000103.1"/>
</dbReference>
<dbReference type="InterPro" id="IPR036366">
    <property type="entry name" value="PGBDSf"/>
</dbReference>
<dbReference type="SUPFAM" id="SSF47090">
    <property type="entry name" value="PGBD-like"/>
    <property type="match status" value="1"/>
</dbReference>
<evidence type="ECO:0000313" key="5">
    <source>
        <dbReference type="Proteomes" id="UP001500630"/>
    </source>
</evidence>
<dbReference type="InterPro" id="IPR002477">
    <property type="entry name" value="Peptidoglycan-bd-like"/>
</dbReference>
<dbReference type="Gene3D" id="1.10.101.10">
    <property type="entry name" value="PGBD-like superfamily/PGBD"/>
    <property type="match status" value="1"/>
</dbReference>
<evidence type="ECO:0000256" key="2">
    <source>
        <dbReference type="ARBA" id="ARBA00023054"/>
    </source>
</evidence>
<comment type="caution">
    <text evidence="4">The sequence shown here is derived from an EMBL/GenBank/DDBJ whole genome shotgun (WGS) entry which is preliminary data.</text>
</comment>
<protein>
    <submittedName>
        <fullName evidence="4">Peptidoglycan-binding protein</fullName>
    </submittedName>
</protein>
<dbReference type="InterPro" id="IPR050465">
    <property type="entry name" value="UPF0194_transport"/>
</dbReference>
<keyword evidence="5" id="KW-1185">Reference proteome</keyword>
<evidence type="ECO:0000259" key="3">
    <source>
        <dbReference type="Pfam" id="PF01471"/>
    </source>
</evidence>
<dbReference type="Proteomes" id="UP001500630">
    <property type="component" value="Unassembled WGS sequence"/>
</dbReference>
<name>A0ABP7AAD7_9ACTN</name>
<dbReference type="Pfam" id="PF01471">
    <property type="entry name" value="PG_binding_1"/>
    <property type="match status" value="1"/>
</dbReference>